<dbReference type="SUPFAM" id="SSF47336">
    <property type="entry name" value="ACP-like"/>
    <property type="match status" value="1"/>
</dbReference>
<feature type="compositionally biased region" description="Acidic residues" evidence="4">
    <location>
        <begin position="12"/>
        <end position="39"/>
    </location>
</feature>
<dbReference type="SMART" id="SM00028">
    <property type="entry name" value="TPR"/>
    <property type="match status" value="8"/>
</dbReference>
<dbReference type="PANTHER" id="PTHR10098">
    <property type="entry name" value="RAPSYN-RELATED"/>
    <property type="match status" value="1"/>
</dbReference>
<feature type="compositionally biased region" description="Basic and acidic residues" evidence="4">
    <location>
        <begin position="40"/>
        <end position="50"/>
    </location>
</feature>
<dbReference type="InterPro" id="IPR020806">
    <property type="entry name" value="PKS_PP-bd"/>
</dbReference>
<dbReference type="OMA" id="ANSHCAK"/>
<keyword evidence="2" id="KW-0597">Phosphoprotein</keyword>
<protein>
    <submittedName>
        <fullName evidence="6">Tetratricopeptide repeat protein 28</fullName>
    </submittedName>
</protein>
<dbReference type="Gene3D" id="1.10.1200.10">
    <property type="entry name" value="ACP-like"/>
    <property type="match status" value="1"/>
</dbReference>
<evidence type="ECO:0000256" key="3">
    <source>
        <dbReference type="SAM" id="Coils"/>
    </source>
</evidence>
<dbReference type="PROSITE" id="PS50075">
    <property type="entry name" value="CARRIER"/>
    <property type="match status" value="1"/>
</dbReference>
<dbReference type="SUPFAM" id="SSF48452">
    <property type="entry name" value="TPR-like"/>
    <property type="match status" value="4"/>
</dbReference>
<dbReference type="InterPro" id="IPR036736">
    <property type="entry name" value="ACP-like_sf"/>
</dbReference>
<sequence>MDSGPRPATAEVSEEEDLEDEGQADAGDDAPPESWEEREEVPTESRHGEGRPGSLFFLRQPGPPSVQVSEMSVQEANGALELAFNGLADYYSELAANPKAAPKEKEGCLAFVAAEGRLDKEDVDGCMTHSKEALEKFKACKHPTGVADTLRMMVLAYRIQADVLRSAEEDKTKDIKAALSTAESLAKEEAAKFKEAGDKRGEAVMLLAAGEINYNKRGGKKRGEAIEDLNKSKELAKQAGDKKVEATAVFVQANAAIKLRMNDDSYMFAQESYRLYEEAADKKGMGKALHIMALAQVLAEDFDDGVKTAEQALAIFREMSLRKLEAFELFIIAHYYLTRKMGREAIPYAEDALELFKEVDFDGSGWTSNAFDCLTQAFIAKGDAKKAMIISEEAVEYFERKNDKRGQIMSLSTLANSHCAKGDYESAVPLIEQSREIIQSLDDSRWEASILHQLASVHMLRESYAEAVFAAEEAMQIYQDLKDKHSEALAMNFITQVAIAKNDYDKATQTAQEQAAMFAESGDKSKEASCLLTVATIFGTEGKMDDALRVAKEAQELFQEKKDRSGEARALNVLADIYCDLREVEQAVAMCKEMRAKLQETGDKKAEVTAIRVLSNIYLASEMPGESLRAANDAVQMCKRVHDRRQLAENLILVSEASIALAIQDNPKALAKGSERSLKPAREAFKVAKSIGAGKMMGMAMHQTAYVLLVTVKPDEALKAAREAVDIFKQVDERAREAGSVILIAEIYHSKNEDDKALDAANEGLMLAKACGDPRKEKEANKLIEQIAGQRVQYYQPMPGDAGAIPGTAPAQAGGAAEAASAVAVKEVGLDPNMVQSTVQEMARQAIGVDDELFLDSALMDSGMDSLTAVSFRNGLQQQLGVKLPSSLMFDYPTMKEERVAANAILRASQLRIECVKVVAPAQLQELVESAHQALGRVRGAILKPIKFAYPAS</sequence>
<feature type="region of interest" description="Disordered" evidence="4">
    <location>
        <begin position="1"/>
        <end position="66"/>
    </location>
</feature>
<feature type="coiled-coil region" evidence="3">
    <location>
        <begin position="544"/>
        <end position="601"/>
    </location>
</feature>
<proteinExistence type="predicted"/>
<dbReference type="Pfam" id="PF13424">
    <property type="entry name" value="TPR_12"/>
    <property type="match status" value="1"/>
</dbReference>
<evidence type="ECO:0000256" key="4">
    <source>
        <dbReference type="SAM" id="MobiDB-lite"/>
    </source>
</evidence>
<evidence type="ECO:0000313" key="6">
    <source>
        <dbReference type="EMBL" id="OLQ13532.1"/>
    </source>
</evidence>
<evidence type="ECO:0000256" key="2">
    <source>
        <dbReference type="ARBA" id="ARBA00022553"/>
    </source>
</evidence>
<dbReference type="Proteomes" id="UP000186817">
    <property type="component" value="Unassembled WGS sequence"/>
</dbReference>
<dbReference type="EMBL" id="LSRX01000027">
    <property type="protein sequence ID" value="OLQ13532.1"/>
    <property type="molecule type" value="Genomic_DNA"/>
</dbReference>
<organism evidence="6 7">
    <name type="scientific">Symbiodinium microadriaticum</name>
    <name type="common">Dinoflagellate</name>
    <name type="synonym">Zooxanthella microadriatica</name>
    <dbReference type="NCBI Taxonomy" id="2951"/>
    <lineage>
        <taxon>Eukaryota</taxon>
        <taxon>Sar</taxon>
        <taxon>Alveolata</taxon>
        <taxon>Dinophyceae</taxon>
        <taxon>Suessiales</taxon>
        <taxon>Symbiodiniaceae</taxon>
        <taxon>Symbiodinium</taxon>
    </lineage>
</organism>
<dbReference type="Gene3D" id="1.25.40.10">
    <property type="entry name" value="Tetratricopeptide repeat domain"/>
    <property type="match status" value="3"/>
</dbReference>
<evidence type="ECO:0000259" key="5">
    <source>
        <dbReference type="PROSITE" id="PS50075"/>
    </source>
</evidence>
<keyword evidence="1" id="KW-0596">Phosphopantetheine</keyword>
<evidence type="ECO:0000313" key="7">
    <source>
        <dbReference type="Proteomes" id="UP000186817"/>
    </source>
</evidence>
<dbReference type="AlphaFoldDB" id="A0A1Q9F1Q0"/>
<feature type="domain" description="Carrier" evidence="5">
    <location>
        <begin position="830"/>
        <end position="906"/>
    </location>
</feature>
<dbReference type="InterPro" id="IPR019734">
    <property type="entry name" value="TPR_rpt"/>
</dbReference>
<keyword evidence="3" id="KW-0175">Coiled coil</keyword>
<dbReference type="InterPro" id="IPR011990">
    <property type="entry name" value="TPR-like_helical_dom_sf"/>
</dbReference>
<dbReference type="Pfam" id="PF00550">
    <property type="entry name" value="PP-binding"/>
    <property type="match status" value="1"/>
</dbReference>
<evidence type="ECO:0000256" key="1">
    <source>
        <dbReference type="ARBA" id="ARBA00022450"/>
    </source>
</evidence>
<accession>A0A1Q9F1Q0</accession>
<dbReference type="SMART" id="SM00823">
    <property type="entry name" value="PKS_PP"/>
    <property type="match status" value="1"/>
</dbReference>
<gene>
    <name evidence="6" type="primary">TTC28</name>
    <name evidence="6" type="ORF">AK812_SmicGene2463</name>
</gene>
<keyword evidence="7" id="KW-1185">Reference proteome</keyword>
<dbReference type="GO" id="GO:0031177">
    <property type="term" value="F:phosphopantetheine binding"/>
    <property type="evidence" value="ECO:0007669"/>
    <property type="project" value="InterPro"/>
</dbReference>
<comment type="caution">
    <text evidence="6">The sequence shown here is derived from an EMBL/GenBank/DDBJ whole genome shotgun (WGS) entry which is preliminary data.</text>
</comment>
<dbReference type="OrthoDB" id="429647at2759"/>
<dbReference type="InterPro" id="IPR009081">
    <property type="entry name" value="PP-bd_ACP"/>
</dbReference>
<reference evidence="6 7" key="1">
    <citation type="submission" date="2016-02" db="EMBL/GenBank/DDBJ databases">
        <title>Genome analysis of coral dinoflagellate symbionts highlights evolutionary adaptations to a symbiotic lifestyle.</title>
        <authorList>
            <person name="Aranda M."/>
            <person name="Li Y."/>
            <person name="Liew Y.J."/>
            <person name="Baumgarten S."/>
            <person name="Simakov O."/>
            <person name="Wilson M."/>
            <person name="Piel J."/>
            <person name="Ashoor H."/>
            <person name="Bougouffa S."/>
            <person name="Bajic V.B."/>
            <person name="Ryu T."/>
            <person name="Ravasi T."/>
            <person name="Bayer T."/>
            <person name="Micklem G."/>
            <person name="Kim H."/>
            <person name="Bhak J."/>
            <person name="Lajeunesse T.C."/>
            <person name="Voolstra C.R."/>
        </authorList>
    </citation>
    <scope>NUCLEOTIDE SEQUENCE [LARGE SCALE GENOMIC DNA]</scope>
    <source>
        <strain evidence="6 7">CCMP2467</strain>
    </source>
</reference>
<name>A0A1Q9F1Q0_SYMMI</name>